<feature type="region of interest" description="Disordered" evidence="1">
    <location>
        <begin position="465"/>
        <end position="817"/>
    </location>
</feature>
<feature type="compositionally biased region" description="Basic and acidic residues" evidence="1">
    <location>
        <begin position="596"/>
        <end position="614"/>
    </location>
</feature>
<protein>
    <recommendedName>
        <fullName evidence="4">HNH nuclease domain-containing protein</fullName>
    </recommendedName>
</protein>
<proteinExistence type="predicted"/>
<feature type="compositionally biased region" description="Basic and acidic residues" evidence="1">
    <location>
        <begin position="92"/>
        <end position="138"/>
    </location>
</feature>
<feature type="compositionally biased region" description="Basic and acidic residues" evidence="1">
    <location>
        <begin position="624"/>
        <end position="648"/>
    </location>
</feature>
<sequence length="817" mass="89791">MMQQFKAVEELQRTARQLVEQRVRKSDIQFDHHVQRTEGDVSVSIRSTSSIRIECAGESSPRDGGKEDGGSSGRIEEGSPRDGGSLGGGPSERIESTGERRAASSPKAEKVDDSPSTRIYTAEKRSAASPRQADKADDVAPAMTKSSSEPSSAMPRVDDKSNNRLIIRRYKSKISPRDNTAEDQVLAHMDLVMQRMPLPAQATVTERRGKDHNKFRSALRSDVLRKYGAINRKKAKVWCCIRREWMQPFRVRTAHICPVNLGEAYLQYVFGHEGPHLWNAENAIPISCELEEALDAGQLVIVPAEAEEAGDSDDLFTWDAPGPSVPQTNRFKVVVFDDAVQTRDGKFKAHDLHGRLLGFPDPRFRPGMRYICFNVVTTLARRMRYQVRGSHNDLERLGDSRFLLAPGKFVRDSWLLKMCALIGIDIGPKPASKPDVALDVASKKPMSDLKPDVALTAPNAPRLGLIMGQGTTAPAATSEALPAATTSDSKPDLPLNITAENDTPLHLDGSDMSSSTLEIAPDGEETKSDPKPFFALNIDENDPTNPEPDFALHLEGSDMSDLPDLDINEKKDTSDFSLERDGSDMSDLPENALDINEEKDKSASEPDFSLHLEGSDMSESTLDIAHEADAENNKSDSEPELSLERDGSDMSESTLDMAPEADAENKSDPNPEEMDGSDMTDFMLGMAPNAENNKPNLKPDLALNHDGSDASDSTLDTAPDTDAESNKSKSATDTAPDTDAELKKPNSKSDNNAEPSFMELFGPYDTQKSSWRIRPGKVRRRRLRRSAPSMSSGIRQRLPPTPPSLLRPYTDLTPVRT</sequence>
<dbReference type="EMBL" id="JBBPEH010000014">
    <property type="protein sequence ID" value="KAK7530205.1"/>
    <property type="molecule type" value="Genomic_DNA"/>
</dbReference>
<feature type="compositionally biased region" description="Low complexity" evidence="1">
    <location>
        <begin position="471"/>
        <end position="487"/>
    </location>
</feature>
<name>A0ABR1L8P4_9PEZI</name>
<evidence type="ECO:0000256" key="1">
    <source>
        <dbReference type="SAM" id="MobiDB-lite"/>
    </source>
</evidence>
<comment type="caution">
    <text evidence="2">The sequence shown here is derived from an EMBL/GenBank/DDBJ whole genome shotgun (WGS) entry which is preliminary data.</text>
</comment>
<feature type="compositionally biased region" description="Basic and acidic residues" evidence="1">
    <location>
        <begin position="567"/>
        <end position="583"/>
    </location>
</feature>
<accession>A0ABR1L8P4</accession>
<dbReference type="RefSeq" id="XP_066650444.1">
    <property type="nucleotide sequence ID" value="XM_066801798.1"/>
</dbReference>
<keyword evidence="3" id="KW-1185">Reference proteome</keyword>
<dbReference type="Proteomes" id="UP001360953">
    <property type="component" value="Unassembled WGS sequence"/>
</dbReference>
<feature type="region of interest" description="Disordered" evidence="1">
    <location>
        <begin position="52"/>
        <end position="164"/>
    </location>
</feature>
<feature type="compositionally biased region" description="Basic residues" evidence="1">
    <location>
        <begin position="774"/>
        <end position="785"/>
    </location>
</feature>
<evidence type="ECO:0008006" key="4">
    <source>
        <dbReference type="Google" id="ProtNLM"/>
    </source>
</evidence>
<organism evidence="2 3">
    <name type="scientific">Phyllosticta citribraziliensis</name>
    <dbReference type="NCBI Taxonomy" id="989973"/>
    <lineage>
        <taxon>Eukaryota</taxon>
        <taxon>Fungi</taxon>
        <taxon>Dikarya</taxon>
        <taxon>Ascomycota</taxon>
        <taxon>Pezizomycotina</taxon>
        <taxon>Dothideomycetes</taxon>
        <taxon>Dothideomycetes incertae sedis</taxon>
        <taxon>Botryosphaeriales</taxon>
        <taxon>Phyllostictaceae</taxon>
        <taxon>Phyllosticta</taxon>
    </lineage>
</organism>
<dbReference type="GeneID" id="92034704"/>
<reference evidence="2 3" key="1">
    <citation type="submission" date="2024-04" db="EMBL/GenBank/DDBJ databases">
        <title>Phyllosticta paracitricarpa is synonymous to the EU quarantine fungus P. citricarpa based on phylogenomic analyses.</title>
        <authorList>
            <consortium name="Lawrence Berkeley National Laboratory"/>
            <person name="Van ingen-buijs V.A."/>
            <person name="Van westerhoven A.C."/>
            <person name="Haridas S."/>
            <person name="Skiadas P."/>
            <person name="Martin F."/>
            <person name="Groenewald J.Z."/>
            <person name="Crous P.W."/>
            <person name="Seidl M.F."/>
        </authorList>
    </citation>
    <scope>NUCLEOTIDE SEQUENCE [LARGE SCALE GENOMIC DNA]</scope>
    <source>
        <strain evidence="2 3">CPC 17464</strain>
    </source>
</reference>
<evidence type="ECO:0000313" key="2">
    <source>
        <dbReference type="EMBL" id="KAK7530205.1"/>
    </source>
</evidence>
<evidence type="ECO:0000313" key="3">
    <source>
        <dbReference type="Proteomes" id="UP001360953"/>
    </source>
</evidence>
<gene>
    <name evidence="2" type="ORF">J3D65DRAFT_640494</name>
</gene>
<feature type="compositionally biased region" description="Basic and acidic residues" evidence="1">
    <location>
        <begin position="60"/>
        <end position="80"/>
    </location>
</feature>